<evidence type="ECO:0000313" key="3">
    <source>
        <dbReference type="EMBL" id="CAH0386579.1"/>
    </source>
</evidence>
<accession>A0A9P0AA79</accession>
<keyword evidence="2" id="KW-0812">Transmembrane</keyword>
<dbReference type="AlphaFoldDB" id="A0A9P0AA79"/>
<feature type="transmembrane region" description="Helical" evidence="2">
    <location>
        <begin position="23"/>
        <end position="46"/>
    </location>
</feature>
<evidence type="ECO:0000313" key="4">
    <source>
        <dbReference type="Proteomes" id="UP001152759"/>
    </source>
</evidence>
<feature type="compositionally biased region" description="Polar residues" evidence="1">
    <location>
        <begin position="349"/>
        <end position="361"/>
    </location>
</feature>
<feature type="compositionally biased region" description="Basic and acidic residues" evidence="1">
    <location>
        <begin position="459"/>
        <end position="478"/>
    </location>
</feature>
<feature type="compositionally biased region" description="Basic residues" evidence="1">
    <location>
        <begin position="479"/>
        <end position="491"/>
    </location>
</feature>
<feature type="region of interest" description="Disordered" evidence="1">
    <location>
        <begin position="168"/>
        <end position="321"/>
    </location>
</feature>
<feature type="compositionally biased region" description="Polar residues" evidence="1">
    <location>
        <begin position="178"/>
        <end position="192"/>
    </location>
</feature>
<reference evidence="3" key="1">
    <citation type="submission" date="2021-12" db="EMBL/GenBank/DDBJ databases">
        <authorList>
            <person name="King R."/>
        </authorList>
    </citation>
    <scope>NUCLEOTIDE SEQUENCE</scope>
</reference>
<gene>
    <name evidence="3" type="ORF">BEMITA_LOCUS5672</name>
</gene>
<feature type="compositionally biased region" description="Basic residues" evidence="1">
    <location>
        <begin position="298"/>
        <end position="312"/>
    </location>
</feature>
<feature type="compositionally biased region" description="Pro residues" evidence="1">
    <location>
        <begin position="388"/>
        <end position="397"/>
    </location>
</feature>
<feature type="compositionally biased region" description="Low complexity" evidence="1">
    <location>
        <begin position="246"/>
        <end position="292"/>
    </location>
</feature>
<sequence length="550" mass="60785">MYFSLQWGEVRLFMCGNCFKDGILRFLTMQVLLIQLIRLISASIIAQRFRKLTESTYSVHKSHYFVVRNTVQVMSQSNPHGLSILRISLFSLIVHLVLPVTVAGDAEKTSMTCFHLRGGIIWCPKSLKGSIEQWAALIDDAADYGTHSKITTEFFQIEKAGLSAQRSSISYPKKGGNHLSTNPPSSQSSHPENSGPLICATHKENSDISNFGEDLPEPLDLGSNKDEEPQNQQLQVRDNRVQRQISSPRVSFSGPSPSSSSSSSSGSSSRSSSSSGSFSSPGSGSSSRSSGGYSVVKNTRRKRPLPGKKRQKSMTTHVRNLVSGIKKGSAWLLRKTPLQSLARTKKDTSALQSKNNVSRQVQPHERGDSSAGMTETSPDRSRSLSPSPQQPPGPHPSPQGQKPLKPRVTLTETMKARIFRLAATLFPSFSHSTKDDLAEATDEPEEGDDDAQSFMTDSTDVHGARPYDWDLSASEHLKPHNNRVVKRKEKKRRNDDDTPTMPVTGWSRKPLNAQDLALRLAPLAQLQNAGYELRKPPRKYKYDYLEKGKG</sequence>
<evidence type="ECO:0000256" key="2">
    <source>
        <dbReference type="SAM" id="Phobius"/>
    </source>
</evidence>
<dbReference type="EMBL" id="OU963864">
    <property type="protein sequence ID" value="CAH0386579.1"/>
    <property type="molecule type" value="Genomic_DNA"/>
</dbReference>
<protein>
    <submittedName>
        <fullName evidence="3">Uncharacterized protein</fullName>
    </submittedName>
</protein>
<feature type="region of interest" description="Disordered" evidence="1">
    <location>
        <begin position="343"/>
        <end position="405"/>
    </location>
</feature>
<feature type="region of interest" description="Disordered" evidence="1">
    <location>
        <begin position="434"/>
        <end position="509"/>
    </location>
</feature>
<keyword evidence="4" id="KW-1185">Reference proteome</keyword>
<keyword evidence="2" id="KW-1133">Transmembrane helix</keyword>
<organism evidence="3 4">
    <name type="scientific">Bemisia tabaci</name>
    <name type="common">Sweetpotato whitefly</name>
    <name type="synonym">Aleurodes tabaci</name>
    <dbReference type="NCBI Taxonomy" id="7038"/>
    <lineage>
        <taxon>Eukaryota</taxon>
        <taxon>Metazoa</taxon>
        <taxon>Ecdysozoa</taxon>
        <taxon>Arthropoda</taxon>
        <taxon>Hexapoda</taxon>
        <taxon>Insecta</taxon>
        <taxon>Pterygota</taxon>
        <taxon>Neoptera</taxon>
        <taxon>Paraneoptera</taxon>
        <taxon>Hemiptera</taxon>
        <taxon>Sternorrhyncha</taxon>
        <taxon>Aleyrodoidea</taxon>
        <taxon>Aleyrodidae</taxon>
        <taxon>Aleyrodinae</taxon>
        <taxon>Bemisia</taxon>
    </lineage>
</organism>
<name>A0A9P0AA79_BEMTA</name>
<proteinExistence type="predicted"/>
<dbReference type="Proteomes" id="UP001152759">
    <property type="component" value="Chromosome 3"/>
</dbReference>
<feature type="transmembrane region" description="Helical" evidence="2">
    <location>
        <begin position="84"/>
        <end position="104"/>
    </location>
</feature>
<keyword evidence="2" id="KW-0472">Membrane</keyword>
<evidence type="ECO:0000256" key="1">
    <source>
        <dbReference type="SAM" id="MobiDB-lite"/>
    </source>
</evidence>
<feature type="compositionally biased region" description="Acidic residues" evidence="1">
    <location>
        <begin position="438"/>
        <end position="451"/>
    </location>
</feature>